<dbReference type="Gene3D" id="2.170.270.10">
    <property type="entry name" value="SET domain"/>
    <property type="match status" value="1"/>
</dbReference>
<dbReference type="SMART" id="SM00317">
    <property type="entry name" value="SET"/>
    <property type="match status" value="1"/>
</dbReference>
<dbReference type="PANTHER" id="PTHR47250">
    <property type="entry name" value="HISTONE-LYSINE N-METHYLTRANSFERASE SET-6"/>
    <property type="match status" value="1"/>
</dbReference>
<dbReference type="Proteomes" id="UP001165121">
    <property type="component" value="Unassembled WGS sequence"/>
</dbReference>
<gene>
    <name evidence="2" type="ORF">Pfra01_001844100</name>
</gene>
<dbReference type="PROSITE" id="PS50280">
    <property type="entry name" value="SET"/>
    <property type="match status" value="1"/>
</dbReference>
<protein>
    <submittedName>
        <fullName evidence="2">Unnamed protein product</fullName>
    </submittedName>
</protein>
<dbReference type="EMBL" id="BSXT01002276">
    <property type="protein sequence ID" value="GMF48112.1"/>
    <property type="molecule type" value="Genomic_DNA"/>
</dbReference>
<dbReference type="SUPFAM" id="SSF82199">
    <property type="entry name" value="SET domain"/>
    <property type="match status" value="1"/>
</dbReference>
<proteinExistence type="predicted"/>
<sequence length="133" mass="14851">MPCRARCASIEVGDVVGQYVGRLFKYPAVLEGQPSQAIKQNSGYTMLLNTQTVSGMYVYIQALKYGSITRFISHSCDPNVEFVEMQNGSNVKVLARMIKSVRPGTQLTVNYGDEIWFKCACDSWWVDPDDLGP</sequence>
<dbReference type="OrthoDB" id="97863at2759"/>
<evidence type="ECO:0000259" key="1">
    <source>
        <dbReference type="PROSITE" id="PS50280"/>
    </source>
</evidence>
<dbReference type="Pfam" id="PF00856">
    <property type="entry name" value="SET"/>
    <property type="match status" value="1"/>
</dbReference>
<feature type="domain" description="SET" evidence="1">
    <location>
        <begin position="1"/>
        <end position="112"/>
    </location>
</feature>
<dbReference type="InterPro" id="IPR046341">
    <property type="entry name" value="SET_dom_sf"/>
</dbReference>
<comment type="caution">
    <text evidence="2">The sequence shown here is derived from an EMBL/GenBank/DDBJ whole genome shotgun (WGS) entry which is preliminary data.</text>
</comment>
<accession>A0A9W7CYM3</accession>
<dbReference type="InterPro" id="IPR053105">
    <property type="entry name" value="Class_V-like_SAM-MTase"/>
</dbReference>
<evidence type="ECO:0000313" key="3">
    <source>
        <dbReference type="Proteomes" id="UP001165121"/>
    </source>
</evidence>
<name>A0A9W7CYM3_9STRA</name>
<organism evidence="2 3">
    <name type="scientific">Phytophthora fragariaefolia</name>
    <dbReference type="NCBI Taxonomy" id="1490495"/>
    <lineage>
        <taxon>Eukaryota</taxon>
        <taxon>Sar</taxon>
        <taxon>Stramenopiles</taxon>
        <taxon>Oomycota</taxon>
        <taxon>Peronosporomycetes</taxon>
        <taxon>Peronosporales</taxon>
        <taxon>Peronosporaceae</taxon>
        <taxon>Phytophthora</taxon>
    </lineage>
</organism>
<evidence type="ECO:0000313" key="2">
    <source>
        <dbReference type="EMBL" id="GMF48112.1"/>
    </source>
</evidence>
<dbReference type="InterPro" id="IPR001214">
    <property type="entry name" value="SET_dom"/>
</dbReference>
<reference evidence="2" key="1">
    <citation type="submission" date="2023-04" db="EMBL/GenBank/DDBJ databases">
        <title>Phytophthora fragariaefolia NBRC 109709.</title>
        <authorList>
            <person name="Ichikawa N."/>
            <person name="Sato H."/>
            <person name="Tonouchi N."/>
        </authorList>
    </citation>
    <scope>NUCLEOTIDE SEQUENCE</scope>
    <source>
        <strain evidence="2">NBRC 109709</strain>
    </source>
</reference>
<dbReference type="PANTHER" id="PTHR47250:SF3">
    <property type="entry name" value="HISTONE-LYSINE N-METHYLTRANSFERASE SET-6"/>
    <property type="match status" value="1"/>
</dbReference>
<keyword evidence="3" id="KW-1185">Reference proteome</keyword>
<dbReference type="AlphaFoldDB" id="A0A9W7CYM3"/>